<keyword evidence="4" id="KW-1133">Transmembrane helix</keyword>
<dbReference type="PANTHER" id="PTHR31306:SF5">
    <property type="entry name" value="ALPHA-1,6-MANNOSYLTRANSFERASE MNN10-RELATED"/>
    <property type="match status" value="1"/>
</dbReference>
<sequence length="306" mass="35522">MAQIDSGTYGRRSTYISRSRILLLAFLVQGYLAYNLGIRSVQNTKSPEYTYQPLDGAAPDLPMTCRSTAQQPSQNPKFVIGSMSDRETSYDWLVVSNKNRYAAKHGYDIIWDFEKNNNYFKDWDRLKAMEKVIRGKLEGENSYEWIWWTDYDSIITNSSIKLENLVDDALTGIEDPARRPEIDIIMTPDCWPMNSGSLLVRATKWSLEWIKEMWRQKEVEGTEGNMRSLQDCLRDMVLNNLHNIAQKGMFVKQYKMNAFPPEIHCVEDDRFWQPGDFMIHMAGAWAHVHEEDPTGLLLRKYAPLAV</sequence>
<dbReference type="EMBL" id="ML992719">
    <property type="protein sequence ID" value="KAF2206506.1"/>
    <property type="molecule type" value="Genomic_DNA"/>
</dbReference>
<dbReference type="InterPro" id="IPR008630">
    <property type="entry name" value="Glyco_trans_34"/>
</dbReference>
<dbReference type="GO" id="GO:0016757">
    <property type="term" value="F:glycosyltransferase activity"/>
    <property type="evidence" value="ECO:0007669"/>
    <property type="project" value="UniProtKB-KW"/>
</dbReference>
<dbReference type="AlphaFoldDB" id="A0A6A6EYM3"/>
<dbReference type="GO" id="GO:0000139">
    <property type="term" value="C:Golgi membrane"/>
    <property type="evidence" value="ECO:0007669"/>
    <property type="project" value="TreeGrafter"/>
</dbReference>
<dbReference type="GO" id="GO:0006487">
    <property type="term" value="P:protein N-linked glycosylation"/>
    <property type="evidence" value="ECO:0007669"/>
    <property type="project" value="TreeGrafter"/>
</dbReference>
<protein>
    <submittedName>
        <fullName evidence="5">Glycosyltransferase family 34 protein</fullName>
    </submittedName>
</protein>
<keyword evidence="4" id="KW-0472">Membrane</keyword>
<comment type="similarity">
    <text evidence="1">Belongs to the glycosyltransferase 34 family.</text>
</comment>
<keyword evidence="6" id="KW-1185">Reference proteome</keyword>
<keyword evidence="3 5" id="KW-0808">Transferase</keyword>
<gene>
    <name evidence="5" type="ORF">CERZMDRAFT_91952</name>
</gene>
<reference evidence="5" key="1">
    <citation type="journal article" date="2020" name="Stud. Mycol.">
        <title>101 Dothideomycetes genomes: a test case for predicting lifestyles and emergence of pathogens.</title>
        <authorList>
            <person name="Haridas S."/>
            <person name="Albert R."/>
            <person name="Binder M."/>
            <person name="Bloem J."/>
            <person name="Labutti K."/>
            <person name="Salamov A."/>
            <person name="Andreopoulos B."/>
            <person name="Baker S."/>
            <person name="Barry K."/>
            <person name="Bills G."/>
            <person name="Bluhm B."/>
            <person name="Cannon C."/>
            <person name="Castanera R."/>
            <person name="Culley D."/>
            <person name="Daum C."/>
            <person name="Ezra D."/>
            <person name="Gonzalez J."/>
            <person name="Henrissat B."/>
            <person name="Kuo A."/>
            <person name="Liang C."/>
            <person name="Lipzen A."/>
            <person name="Lutzoni F."/>
            <person name="Magnuson J."/>
            <person name="Mondo S."/>
            <person name="Nolan M."/>
            <person name="Ohm R."/>
            <person name="Pangilinan J."/>
            <person name="Park H.-J."/>
            <person name="Ramirez L."/>
            <person name="Alfaro M."/>
            <person name="Sun H."/>
            <person name="Tritt A."/>
            <person name="Yoshinaga Y."/>
            <person name="Zwiers L.-H."/>
            <person name="Turgeon B."/>
            <person name="Goodwin S."/>
            <person name="Spatafora J."/>
            <person name="Crous P."/>
            <person name="Grigoriev I."/>
        </authorList>
    </citation>
    <scope>NUCLEOTIDE SEQUENCE</scope>
    <source>
        <strain evidence="5">SCOH1-5</strain>
    </source>
</reference>
<dbReference type="InterPro" id="IPR029044">
    <property type="entry name" value="Nucleotide-diphossugar_trans"/>
</dbReference>
<accession>A0A6A6EYM3</accession>
<dbReference type="Pfam" id="PF05637">
    <property type="entry name" value="Glyco_transf_34"/>
    <property type="match status" value="1"/>
</dbReference>
<name>A0A6A6EYM3_9PEZI</name>
<dbReference type="PANTHER" id="PTHR31306">
    <property type="entry name" value="ALPHA-1,6-MANNOSYLTRANSFERASE MNN11-RELATED"/>
    <property type="match status" value="1"/>
</dbReference>
<feature type="transmembrane region" description="Helical" evidence="4">
    <location>
        <begin position="21"/>
        <end position="38"/>
    </location>
</feature>
<evidence type="ECO:0000256" key="2">
    <source>
        <dbReference type="ARBA" id="ARBA00022676"/>
    </source>
</evidence>
<evidence type="ECO:0000256" key="1">
    <source>
        <dbReference type="ARBA" id="ARBA00005664"/>
    </source>
</evidence>
<dbReference type="Gene3D" id="3.90.550.10">
    <property type="entry name" value="Spore Coat Polysaccharide Biosynthesis Protein SpsA, Chain A"/>
    <property type="match status" value="1"/>
</dbReference>
<dbReference type="Proteomes" id="UP000799539">
    <property type="component" value="Unassembled WGS sequence"/>
</dbReference>
<dbReference type="OrthoDB" id="205108at2759"/>
<keyword evidence="4" id="KW-0812">Transmembrane</keyword>
<evidence type="ECO:0000313" key="5">
    <source>
        <dbReference type="EMBL" id="KAF2206506.1"/>
    </source>
</evidence>
<evidence type="ECO:0000313" key="6">
    <source>
        <dbReference type="Proteomes" id="UP000799539"/>
    </source>
</evidence>
<evidence type="ECO:0000256" key="3">
    <source>
        <dbReference type="ARBA" id="ARBA00022679"/>
    </source>
</evidence>
<organism evidence="5 6">
    <name type="scientific">Cercospora zeae-maydis SCOH1-5</name>
    <dbReference type="NCBI Taxonomy" id="717836"/>
    <lineage>
        <taxon>Eukaryota</taxon>
        <taxon>Fungi</taxon>
        <taxon>Dikarya</taxon>
        <taxon>Ascomycota</taxon>
        <taxon>Pezizomycotina</taxon>
        <taxon>Dothideomycetes</taxon>
        <taxon>Dothideomycetidae</taxon>
        <taxon>Mycosphaerellales</taxon>
        <taxon>Mycosphaerellaceae</taxon>
        <taxon>Cercospora</taxon>
    </lineage>
</organism>
<evidence type="ECO:0000256" key="4">
    <source>
        <dbReference type="SAM" id="Phobius"/>
    </source>
</evidence>
<keyword evidence="2" id="KW-0328">Glycosyltransferase</keyword>
<proteinExistence type="inferred from homology"/>